<evidence type="ECO:0000313" key="2">
    <source>
        <dbReference type="WBParaSite" id="JU765_v2.g2245.t1"/>
    </source>
</evidence>
<dbReference type="Proteomes" id="UP000887576">
    <property type="component" value="Unplaced"/>
</dbReference>
<dbReference type="WBParaSite" id="JU765_v2.g2245.t1">
    <property type="protein sequence ID" value="JU765_v2.g2245.t1"/>
    <property type="gene ID" value="JU765_v2.g2245"/>
</dbReference>
<protein>
    <submittedName>
        <fullName evidence="2">Uncharacterized protein</fullName>
    </submittedName>
</protein>
<organism evidence="1 2">
    <name type="scientific">Panagrolaimus sp. JU765</name>
    <dbReference type="NCBI Taxonomy" id="591449"/>
    <lineage>
        <taxon>Eukaryota</taxon>
        <taxon>Metazoa</taxon>
        <taxon>Ecdysozoa</taxon>
        <taxon>Nematoda</taxon>
        <taxon>Chromadorea</taxon>
        <taxon>Rhabditida</taxon>
        <taxon>Tylenchina</taxon>
        <taxon>Panagrolaimomorpha</taxon>
        <taxon>Panagrolaimoidea</taxon>
        <taxon>Panagrolaimidae</taxon>
        <taxon>Panagrolaimus</taxon>
    </lineage>
</organism>
<accession>A0AC34R051</accession>
<reference evidence="2" key="1">
    <citation type="submission" date="2022-11" db="UniProtKB">
        <authorList>
            <consortium name="WormBaseParasite"/>
        </authorList>
    </citation>
    <scope>IDENTIFICATION</scope>
</reference>
<sequence length="233" mass="26645">MYFRNQLKSLSIFSMATKKKSRKGKASKKMVVVFLKSERFENKMLKTSESAQIIVRMFSIALKKMSRKGKASTKMIVVFLKSERFGNKMLKTSSKNFEKIELFDLLFSRQMKQILLRIKKAAQCDICFFTKYVSVADWTSASRRCRRLDSERLYFHEANQPSISRQDFTASRVFCDNGHHVGNHRVFPIHVFPCFGAENISSSSPGMFSQGDTPKSGVLHDGLPGADSEVLRN</sequence>
<name>A0AC34R051_9BILA</name>
<proteinExistence type="predicted"/>
<evidence type="ECO:0000313" key="1">
    <source>
        <dbReference type="Proteomes" id="UP000887576"/>
    </source>
</evidence>